<gene>
    <name evidence="2" type="ORF">UT28_C0001G0058</name>
</gene>
<dbReference type="InterPro" id="IPR011260">
    <property type="entry name" value="RNAP_asu_C"/>
</dbReference>
<keyword evidence="2" id="KW-0808">Transferase</keyword>
<dbReference type="GO" id="GO:0003899">
    <property type="term" value="F:DNA-directed RNA polymerase activity"/>
    <property type="evidence" value="ECO:0007669"/>
    <property type="project" value="UniProtKB-EC"/>
</dbReference>
<dbReference type="KEGG" id="bbgw:UT28_C0001G0058"/>
<evidence type="ECO:0000313" key="2">
    <source>
        <dbReference type="EMBL" id="AKM81877.1"/>
    </source>
</evidence>
<name>A0A0G4B4F0_9BACT</name>
<protein>
    <submittedName>
        <fullName evidence="2">DNA-directed RNA polymerase subunit alpha, DNA-directed RNA polymerase subunit alpha</fullName>
        <ecNumber evidence="2">2.7.7.6</ecNumber>
    </submittedName>
</protein>
<organism evidence="2 3">
    <name type="scientific">Berkelbacteria bacterium GW2011_GWE1_39_12</name>
    <dbReference type="NCBI Taxonomy" id="1618337"/>
    <lineage>
        <taxon>Bacteria</taxon>
        <taxon>Candidatus Berkelbacteria</taxon>
    </lineage>
</organism>
<dbReference type="Proteomes" id="UP000035648">
    <property type="component" value="Chromosome"/>
</dbReference>
<reference evidence="2 3" key="1">
    <citation type="journal article" date="2015" name="Nature">
        <title>rRNA introns, odd ribosomes, and small enigmatic genomes across a large radiation of phyla.</title>
        <authorList>
            <person name="Brown C.T."/>
            <person name="Hug L.A."/>
            <person name="Thomas B.C."/>
            <person name="Sharon I."/>
            <person name="Castelle C.J."/>
            <person name="Singh A."/>
            <person name="Wilkins M.J."/>
            <person name="Williams K.H."/>
            <person name="Banfield J.F."/>
        </authorList>
    </citation>
    <scope>NUCLEOTIDE SEQUENCE [LARGE SCALE GENOMIC DNA]</scope>
</reference>
<dbReference type="GO" id="GO:0006351">
    <property type="term" value="P:DNA-templated transcription"/>
    <property type="evidence" value="ECO:0007669"/>
    <property type="project" value="InterPro"/>
</dbReference>
<keyword evidence="2" id="KW-0548">Nucleotidyltransferase</keyword>
<dbReference type="Pfam" id="PF03118">
    <property type="entry name" value="RNA_pol_A_CTD"/>
    <property type="match status" value="1"/>
</dbReference>
<proteinExistence type="predicted"/>
<evidence type="ECO:0000259" key="1">
    <source>
        <dbReference type="Pfam" id="PF03118"/>
    </source>
</evidence>
<feature type="domain" description="RNA polymerase alpha subunit C-terminal" evidence="1">
    <location>
        <begin position="105"/>
        <end position="152"/>
    </location>
</feature>
<dbReference type="EMBL" id="CP011213">
    <property type="protein sequence ID" value="AKM81877.1"/>
    <property type="molecule type" value="Genomic_DNA"/>
</dbReference>
<dbReference type="STRING" id="1618337.UT28_C0001G0058"/>
<dbReference type="Gene3D" id="1.10.150.20">
    <property type="entry name" value="5' to 3' exonuclease, C-terminal subdomain"/>
    <property type="match status" value="1"/>
</dbReference>
<dbReference type="GO" id="GO:0003677">
    <property type="term" value="F:DNA binding"/>
    <property type="evidence" value="ECO:0007669"/>
    <property type="project" value="InterPro"/>
</dbReference>
<keyword evidence="2" id="KW-0240">DNA-directed RNA polymerase</keyword>
<dbReference type="SUPFAM" id="SSF47789">
    <property type="entry name" value="C-terminal domain of RNA polymerase alpha subunit"/>
    <property type="match status" value="1"/>
</dbReference>
<keyword evidence="2" id="KW-0804">Transcription</keyword>
<dbReference type="EC" id="2.7.7.6" evidence="2"/>
<dbReference type="AlphaFoldDB" id="A0A0G4B4F0"/>
<evidence type="ECO:0000313" key="3">
    <source>
        <dbReference type="Proteomes" id="UP000035648"/>
    </source>
</evidence>
<dbReference type="GO" id="GO:0000428">
    <property type="term" value="C:DNA-directed RNA polymerase complex"/>
    <property type="evidence" value="ECO:0007669"/>
    <property type="project" value="UniProtKB-KW"/>
</dbReference>
<accession>A0A0G4B4F0</accession>
<sequence length="162" mass="18356">MEPVKFPDCIPKVGEIVQVGNSRRSLEAKVKARWPSADGRTYFVQLDIDTQVILSITPDAEERGMLDKANNLVPYWRAHEVFSDTRVELSRPEHEEIYKTPRTVLSTRTSNCLMRMAGLSNLEEIANCSESYLLQLRNFGPKMLEEVKEVLASAGLSLRSND</sequence>